<dbReference type="AlphaFoldDB" id="A0A1F8G568"/>
<keyword evidence="3" id="KW-0808">Transferase</keyword>
<name>A0A1F8G568_9BACT</name>
<protein>
    <recommendedName>
        <fullName evidence="2">phosphoribosylglycinamide formyltransferase 1</fullName>
        <ecNumber evidence="2">2.1.2.2</ecNumber>
    </recommendedName>
</protein>
<dbReference type="Proteomes" id="UP000177478">
    <property type="component" value="Unassembled WGS sequence"/>
</dbReference>
<comment type="caution">
    <text evidence="6">The sequence shown here is derived from an EMBL/GenBank/DDBJ whole genome shotgun (WGS) entry which is preliminary data.</text>
</comment>
<organism evidence="6 7">
    <name type="scientific">Candidatus Yanofskybacteria bacterium RIFCSPHIGHO2_12_FULL_45_19b</name>
    <dbReference type="NCBI Taxonomy" id="1802689"/>
    <lineage>
        <taxon>Bacteria</taxon>
        <taxon>Candidatus Yanofskyibacteriota</taxon>
    </lineage>
</organism>
<evidence type="ECO:0000256" key="3">
    <source>
        <dbReference type="ARBA" id="ARBA00022679"/>
    </source>
</evidence>
<dbReference type="GO" id="GO:0005737">
    <property type="term" value="C:cytoplasm"/>
    <property type="evidence" value="ECO:0007669"/>
    <property type="project" value="TreeGrafter"/>
</dbReference>
<dbReference type="GO" id="GO:0004644">
    <property type="term" value="F:phosphoribosylglycinamide formyltransferase activity"/>
    <property type="evidence" value="ECO:0007669"/>
    <property type="project" value="UniProtKB-EC"/>
</dbReference>
<dbReference type="Pfam" id="PF00551">
    <property type="entry name" value="Formyl_trans_N"/>
    <property type="match status" value="1"/>
</dbReference>
<dbReference type="EC" id="2.1.2.2" evidence="2"/>
<comment type="pathway">
    <text evidence="1">Purine metabolism; IMP biosynthesis via de novo pathway; N(2)-formyl-N(1)-(5-phospho-D-ribosyl)glycinamide from N(1)-(5-phospho-D-ribosyl)glycinamide (10-formyl THF route): step 1/1.</text>
</comment>
<gene>
    <name evidence="6" type="ORF">A3F25_00720</name>
</gene>
<keyword evidence="4" id="KW-0658">Purine biosynthesis</keyword>
<evidence type="ECO:0000256" key="1">
    <source>
        <dbReference type="ARBA" id="ARBA00005054"/>
    </source>
</evidence>
<reference evidence="6 7" key="1">
    <citation type="journal article" date="2016" name="Nat. Commun.">
        <title>Thousands of microbial genomes shed light on interconnected biogeochemical processes in an aquifer system.</title>
        <authorList>
            <person name="Anantharaman K."/>
            <person name="Brown C.T."/>
            <person name="Hug L.A."/>
            <person name="Sharon I."/>
            <person name="Castelle C.J."/>
            <person name="Probst A.J."/>
            <person name="Thomas B.C."/>
            <person name="Singh A."/>
            <person name="Wilkins M.J."/>
            <person name="Karaoz U."/>
            <person name="Brodie E.L."/>
            <person name="Williams K.H."/>
            <person name="Hubbard S.S."/>
            <person name="Banfield J.F."/>
        </authorList>
    </citation>
    <scope>NUCLEOTIDE SEQUENCE [LARGE SCALE GENOMIC DNA]</scope>
</reference>
<dbReference type="InterPro" id="IPR002376">
    <property type="entry name" value="Formyl_transf_N"/>
</dbReference>
<dbReference type="SUPFAM" id="SSF53328">
    <property type="entry name" value="Formyltransferase"/>
    <property type="match status" value="1"/>
</dbReference>
<dbReference type="Gene3D" id="3.40.50.170">
    <property type="entry name" value="Formyl transferase, N-terminal domain"/>
    <property type="match status" value="1"/>
</dbReference>
<dbReference type="PANTHER" id="PTHR43369:SF2">
    <property type="entry name" value="PHOSPHORIBOSYLGLYCINAMIDE FORMYLTRANSFERASE"/>
    <property type="match status" value="1"/>
</dbReference>
<evidence type="ECO:0000259" key="5">
    <source>
        <dbReference type="Pfam" id="PF00551"/>
    </source>
</evidence>
<dbReference type="EMBL" id="MGKD01000003">
    <property type="protein sequence ID" value="OGN20502.1"/>
    <property type="molecule type" value="Genomic_DNA"/>
</dbReference>
<evidence type="ECO:0000313" key="6">
    <source>
        <dbReference type="EMBL" id="OGN20502.1"/>
    </source>
</evidence>
<evidence type="ECO:0000313" key="7">
    <source>
        <dbReference type="Proteomes" id="UP000177478"/>
    </source>
</evidence>
<dbReference type="GO" id="GO:0006189">
    <property type="term" value="P:'de novo' IMP biosynthetic process"/>
    <property type="evidence" value="ECO:0007669"/>
    <property type="project" value="TreeGrafter"/>
</dbReference>
<feature type="domain" description="Formyl transferase N-terminal" evidence="5">
    <location>
        <begin position="18"/>
        <end position="216"/>
    </location>
</feature>
<accession>A0A1F8G568</accession>
<dbReference type="PANTHER" id="PTHR43369">
    <property type="entry name" value="PHOSPHORIBOSYLGLYCINAMIDE FORMYLTRANSFERASE"/>
    <property type="match status" value="1"/>
</dbReference>
<dbReference type="STRING" id="1802689.A3F25_00720"/>
<evidence type="ECO:0000256" key="4">
    <source>
        <dbReference type="ARBA" id="ARBA00022755"/>
    </source>
</evidence>
<evidence type="ECO:0000256" key="2">
    <source>
        <dbReference type="ARBA" id="ARBA00012254"/>
    </source>
</evidence>
<dbReference type="InterPro" id="IPR036477">
    <property type="entry name" value="Formyl_transf_N_sf"/>
</dbReference>
<proteinExistence type="predicted"/>
<sequence>MLIIKNGGTQKPMEKILNLAMLISGGGTTMEAIALAVNSGKLKGIKPRLVISSRSEAGGIQRAKQAGISEEDILVIRPKDYATREAFGEALVTACQARQIDVIGQYGWMPLTPANLITTYQGKIINQHLGPLDPGYPGYDFGGQGMYGMRVHCARLYFVRAVQRDFWTEATAHLVTEQYDEGELLGTKRVEILPDDTPVSLQQRTLPAEWELQIDVLRQLAEGTLKPFRREERLVLPGEEGILATAKQVAGQLFPKG</sequence>